<feature type="binding site" evidence="5">
    <location>
        <position position="277"/>
    </location>
    <ligand>
        <name>Fe cation</name>
        <dbReference type="ChEBI" id="CHEBI:24875"/>
        <note>catalytic</note>
    </ligand>
</feature>
<dbReference type="Pfam" id="PF13532">
    <property type="entry name" value="2OG-FeII_Oxy_2"/>
    <property type="match status" value="1"/>
</dbReference>
<evidence type="ECO:0000256" key="5">
    <source>
        <dbReference type="PIRSR" id="PIRSR604574-2"/>
    </source>
</evidence>
<evidence type="ECO:0000256" key="1">
    <source>
        <dbReference type="ARBA" id="ARBA00022723"/>
    </source>
</evidence>
<comment type="caution">
    <text evidence="7">The sequence shown here is derived from an EMBL/GenBank/DDBJ whole genome shotgun (WGS) entry which is preliminary data.</text>
</comment>
<dbReference type="EMBL" id="SKCS01000308">
    <property type="protein sequence ID" value="TNN11225.1"/>
    <property type="molecule type" value="Genomic_DNA"/>
</dbReference>
<evidence type="ECO:0000256" key="2">
    <source>
        <dbReference type="ARBA" id="ARBA00022964"/>
    </source>
</evidence>
<evidence type="ECO:0000256" key="3">
    <source>
        <dbReference type="ARBA" id="ARBA00023002"/>
    </source>
</evidence>
<dbReference type="PANTHER" id="PTHR16557">
    <property type="entry name" value="ALKYLATED DNA REPAIR PROTEIN ALKB-RELATED"/>
    <property type="match status" value="1"/>
</dbReference>
<evidence type="ECO:0000256" key="4">
    <source>
        <dbReference type="ARBA" id="ARBA00023004"/>
    </source>
</evidence>
<dbReference type="GO" id="GO:0035516">
    <property type="term" value="F:broad specificity oxidative DNA demethylase activity"/>
    <property type="evidence" value="ECO:0007669"/>
    <property type="project" value="TreeGrafter"/>
</dbReference>
<dbReference type="AlphaFoldDB" id="A0A4Z2D403"/>
<dbReference type="PROSITE" id="PS51471">
    <property type="entry name" value="FE2OG_OXY"/>
    <property type="match status" value="1"/>
</dbReference>
<keyword evidence="4 5" id="KW-0408">Iron</keyword>
<dbReference type="SUPFAM" id="SSF51197">
    <property type="entry name" value="Clavaminate synthase-like"/>
    <property type="match status" value="1"/>
</dbReference>
<dbReference type="GO" id="GO:0008198">
    <property type="term" value="F:ferrous iron binding"/>
    <property type="evidence" value="ECO:0007669"/>
    <property type="project" value="TreeGrafter"/>
</dbReference>
<dbReference type="GO" id="GO:0005737">
    <property type="term" value="C:cytoplasm"/>
    <property type="evidence" value="ECO:0007669"/>
    <property type="project" value="TreeGrafter"/>
</dbReference>
<evidence type="ECO:0000313" key="8">
    <source>
        <dbReference type="Proteomes" id="UP000311919"/>
    </source>
</evidence>
<organism evidence="7 8">
    <name type="scientific">Schistosoma japonicum</name>
    <name type="common">Blood fluke</name>
    <dbReference type="NCBI Taxonomy" id="6182"/>
    <lineage>
        <taxon>Eukaryota</taxon>
        <taxon>Metazoa</taxon>
        <taxon>Spiralia</taxon>
        <taxon>Lophotrochozoa</taxon>
        <taxon>Platyhelminthes</taxon>
        <taxon>Trematoda</taxon>
        <taxon>Digenea</taxon>
        <taxon>Strigeidida</taxon>
        <taxon>Schistosomatoidea</taxon>
        <taxon>Schistosomatidae</taxon>
        <taxon>Schistosoma</taxon>
    </lineage>
</organism>
<comment type="cofactor">
    <cofactor evidence="5">
        <name>Fe(2+)</name>
        <dbReference type="ChEBI" id="CHEBI:29033"/>
    </cofactor>
    <text evidence="5">Binds 1 Fe(2+) ion per subunit.</text>
</comment>
<dbReference type="InterPro" id="IPR004574">
    <property type="entry name" value="Alkb"/>
</dbReference>
<keyword evidence="3" id="KW-0560">Oxidoreductase</keyword>
<dbReference type="InterPro" id="IPR037151">
    <property type="entry name" value="AlkB-like_sf"/>
</dbReference>
<dbReference type="Proteomes" id="UP000311919">
    <property type="component" value="Unassembled WGS sequence"/>
</dbReference>
<dbReference type="PANTHER" id="PTHR16557:SF2">
    <property type="entry name" value="NUCLEIC ACID DIOXYGENASE ALKBH1"/>
    <property type="match status" value="1"/>
</dbReference>
<name>A0A4Z2D403_SCHJA</name>
<evidence type="ECO:0000259" key="6">
    <source>
        <dbReference type="PROSITE" id="PS51471"/>
    </source>
</evidence>
<dbReference type="InterPro" id="IPR027450">
    <property type="entry name" value="AlkB-like"/>
</dbReference>
<proteinExistence type="predicted"/>
<accession>A0A4Z2D403</accession>
<gene>
    <name evidence="7" type="ORF">EWB00_004776</name>
</gene>
<dbReference type="InterPro" id="IPR005123">
    <property type="entry name" value="Oxoglu/Fe-dep_dioxygenase_dom"/>
</dbReference>
<dbReference type="STRING" id="6182.A0A4Z2D403"/>
<keyword evidence="2 7" id="KW-0223">Dioxygenase</keyword>
<feature type="binding site" evidence="5">
    <location>
        <position position="204"/>
    </location>
    <ligand>
        <name>Fe cation</name>
        <dbReference type="ChEBI" id="CHEBI:24875"/>
        <note>catalytic</note>
    </ligand>
</feature>
<keyword evidence="8" id="KW-1185">Reference proteome</keyword>
<dbReference type="GO" id="GO:0035515">
    <property type="term" value="F:oxidative RNA demethylase activity"/>
    <property type="evidence" value="ECO:0007669"/>
    <property type="project" value="TreeGrafter"/>
</dbReference>
<keyword evidence="1 5" id="KW-0479">Metal-binding</keyword>
<feature type="domain" description="Fe2OG dioxygenase" evidence="6">
    <location>
        <begin position="184"/>
        <end position="339"/>
    </location>
</feature>
<evidence type="ECO:0000313" key="7">
    <source>
        <dbReference type="EMBL" id="TNN11225.1"/>
    </source>
</evidence>
<reference evidence="7 8" key="1">
    <citation type="submission" date="2019-03" db="EMBL/GenBank/DDBJ databases">
        <title>An improved genome assembly of the fluke Schistosoma japonicum.</title>
        <authorList>
            <person name="Hu W."/>
            <person name="Luo F."/>
            <person name="Yin M."/>
            <person name="Mo X."/>
            <person name="Sun C."/>
            <person name="Wu Q."/>
            <person name="Zhu B."/>
            <person name="Xiang M."/>
            <person name="Wang J."/>
            <person name="Wang Y."/>
            <person name="Zhang T."/>
            <person name="Xu B."/>
            <person name="Zheng H."/>
            <person name="Feng Z."/>
        </authorList>
    </citation>
    <scope>NUCLEOTIDE SEQUENCE [LARGE SCALE GENOMIC DNA]</scope>
    <source>
        <strain evidence="7">HuSjv2</strain>
        <tissue evidence="7">Worms</tissue>
    </source>
</reference>
<dbReference type="Gene3D" id="2.60.120.590">
    <property type="entry name" value="Alpha-ketoglutarate-dependent dioxygenase AlkB-like"/>
    <property type="match status" value="1"/>
</dbReference>
<dbReference type="GO" id="GO:0035513">
    <property type="term" value="P:oxidative RNA demethylation"/>
    <property type="evidence" value="ECO:0007669"/>
    <property type="project" value="TreeGrafter"/>
</dbReference>
<sequence length="343" mass="39515">MCMAYSDDDQDIYLKNVFKFYKHLNYTHDVCKRIRTCTDLVFKEIVFNNLSNSHPNCIVQSLVTEDFYIIKNFLSSTKLEDLWQSALTEWCRLPTAQCNLDTKVSPNNRICPTDSWYSKLRWVTLGYHYQWSERAYDESKIGEFPELLSETVVSIVNFLKQLIENGEILSNNYSNLLEKCKNYNPEASIVNYYRTKTTMGFHSDDAEVDKEAPLISISIGPAALFLLETSKPIKHKFDSPLSHSSFEQAAGYDHIVPVFLHHGDVVIMAGKSRLARHAVPVIFLNDVAEVVLKGALNVSHKICDKFLRQDHDNDECIHCQEFVQYAKSTRINMNVRQVMPAHK</sequence>
<dbReference type="OrthoDB" id="6614653at2759"/>
<protein>
    <submittedName>
        <fullName evidence="7">Nucleic acid dioxygenase ALKBH1</fullName>
    </submittedName>
</protein>
<feature type="binding site" evidence="5">
    <location>
        <position position="202"/>
    </location>
    <ligand>
        <name>Fe cation</name>
        <dbReference type="ChEBI" id="CHEBI:24875"/>
        <note>catalytic</note>
    </ligand>
</feature>